<comment type="caution">
    <text evidence="4">The sequence shown here is derived from an EMBL/GenBank/DDBJ whole genome shotgun (WGS) entry which is preliminary data.</text>
</comment>
<dbReference type="FunFam" id="3.40.50.2000:FF:000072">
    <property type="entry name" value="Glycosyl transferase"/>
    <property type="match status" value="1"/>
</dbReference>
<dbReference type="Pfam" id="PF06722">
    <property type="entry name" value="EryCIII-like_C"/>
    <property type="match status" value="1"/>
</dbReference>
<dbReference type="GO" id="GO:0008194">
    <property type="term" value="F:UDP-glycosyltransferase activity"/>
    <property type="evidence" value="ECO:0007669"/>
    <property type="project" value="InterPro"/>
</dbReference>
<feature type="domain" description="Erythromycin biosynthesis protein CIII-like C-terminal" evidence="3">
    <location>
        <begin position="267"/>
        <end position="371"/>
    </location>
</feature>
<keyword evidence="2" id="KW-0808">Transferase</keyword>
<dbReference type="SUPFAM" id="SSF53756">
    <property type="entry name" value="UDP-Glycosyltransferase/glycogen phosphorylase"/>
    <property type="match status" value="1"/>
</dbReference>
<dbReference type="EMBL" id="JAMTCK010000001">
    <property type="protein sequence ID" value="MCP2163226.1"/>
    <property type="molecule type" value="Genomic_DNA"/>
</dbReference>
<proteinExistence type="inferred from homology"/>
<evidence type="ECO:0000256" key="2">
    <source>
        <dbReference type="ARBA" id="ARBA00022679"/>
    </source>
</evidence>
<dbReference type="InterPro" id="IPR006326">
    <property type="entry name" value="UDPGT_MGT-like"/>
</dbReference>
<dbReference type="AlphaFoldDB" id="A0AAE3G7N7"/>
<evidence type="ECO:0000313" key="5">
    <source>
        <dbReference type="Proteomes" id="UP001206128"/>
    </source>
</evidence>
<dbReference type="PROSITE" id="PS00375">
    <property type="entry name" value="UDPGT"/>
    <property type="match status" value="1"/>
</dbReference>
<dbReference type="PANTHER" id="PTHR48050">
    <property type="entry name" value="STEROL 3-BETA-GLUCOSYLTRANSFERASE"/>
    <property type="match status" value="1"/>
</dbReference>
<dbReference type="NCBIfam" id="TIGR01426">
    <property type="entry name" value="MGT"/>
    <property type="match status" value="1"/>
</dbReference>
<sequence>MSKHLAFVVGPGAGHVNPTLPLVEELVARGHRVTYLTGEPFRAAVTAAGATALELPWDAPRPPAGPAVRSMGESFGAVVRGLQRHAQESFASAVAHFQPDPPDVVCYDMVAPLGALLADRLAVPGVLLAPSMVGNEHFSTRSLLGPPDDDGVLDRVFAEAVESDIRFRRANSLPDPVAPLPAFGSAAVLTLVFVPREFQIAGDTFDDTHLFLGPSLGTRAARGGWTPPSDGSPVLFVSLGTGFNERPEFFEQCVAAFRDSRWHVVMAVGDRVRMAEVPANFEVAPFFPQLSVLAHTTVFLSHTGMNSTMEALYHGVPLVSVPQMPEQAVNGDRVRELGLGRRLDSTAITARLLRETVDEVAVDPVIRANVTAFGQRLRAVNGAVLGADALERLLA</sequence>
<organism evidence="4 5">
    <name type="scientific">Goodfellowiella coeruleoviolacea</name>
    <dbReference type="NCBI Taxonomy" id="334858"/>
    <lineage>
        <taxon>Bacteria</taxon>
        <taxon>Bacillati</taxon>
        <taxon>Actinomycetota</taxon>
        <taxon>Actinomycetes</taxon>
        <taxon>Pseudonocardiales</taxon>
        <taxon>Pseudonocardiaceae</taxon>
        <taxon>Goodfellowiella</taxon>
    </lineage>
</organism>
<reference evidence="4" key="1">
    <citation type="submission" date="2022-06" db="EMBL/GenBank/DDBJ databases">
        <title>Genomic Encyclopedia of Archaeal and Bacterial Type Strains, Phase II (KMG-II): from individual species to whole genera.</title>
        <authorList>
            <person name="Goeker M."/>
        </authorList>
    </citation>
    <scope>NUCLEOTIDE SEQUENCE</scope>
    <source>
        <strain evidence="4">DSM 43935</strain>
    </source>
</reference>
<protein>
    <submittedName>
        <fullName evidence="4">Glycosyltransferase, MGT family</fullName>
    </submittedName>
</protein>
<accession>A0AAE3G7N7</accession>
<name>A0AAE3G7N7_9PSEU</name>
<dbReference type="InterPro" id="IPR035595">
    <property type="entry name" value="UDP_glycos_trans_CS"/>
</dbReference>
<evidence type="ECO:0000256" key="1">
    <source>
        <dbReference type="ARBA" id="ARBA00009995"/>
    </source>
</evidence>
<dbReference type="PANTHER" id="PTHR48050:SF13">
    <property type="entry name" value="STEROL 3-BETA-GLUCOSYLTRANSFERASE UGT80A2"/>
    <property type="match status" value="1"/>
</dbReference>
<keyword evidence="5" id="KW-1185">Reference proteome</keyword>
<dbReference type="InterPro" id="IPR010610">
    <property type="entry name" value="EryCIII-like_C"/>
</dbReference>
<dbReference type="GO" id="GO:0016758">
    <property type="term" value="F:hexosyltransferase activity"/>
    <property type="evidence" value="ECO:0007669"/>
    <property type="project" value="InterPro"/>
</dbReference>
<gene>
    <name evidence="4" type="ORF">LX83_000066</name>
</gene>
<evidence type="ECO:0000313" key="4">
    <source>
        <dbReference type="EMBL" id="MCP2163226.1"/>
    </source>
</evidence>
<dbReference type="InterPro" id="IPR002213">
    <property type="entry name" value="UDP_glucos_trans"/>
</dbReference>
<dbReference type="CDD" id="cd03784">
    <property type="entry name" value="GT1_Gtf-like"/>
    <property type="match status" value="1"/>
</dbReference>
<dbReference type="GO" id="GO:0017000">
    <property type="term" value="P:antibiotic biosynthetic process"/>
    <property type="evidence" value="ECO:0007669"/>
    <property type="project" value="UniProtKB-ARBA"/>
</dbReference>
<comment type="similarity">
    <text evidence="1">Belongs to the UDP-glycosyltransferase family.</text>
</comment>
<dbReference type="Proteomes" id="UP001206128">
    <property type="component" value="Unassembled WGS sequence"/>
</dbReference>
<dbReference type="InterPro" id="IPR050426">
    <property type="entry name" value="Glycosyltransferase_28"/>
</dbReference>
<dbReference type="RefSeq" id="WP_253765685.1">
    <property type="nucleotide sequence ID" value="NZ_JAMTCK010000001.1"/>
</dbReference>
<evidence type="ECO:0000259" key="3">
    <source>
        <dbReference type="Pfam" id="PF06722"/>
    </source>
</evidence>
<dbReference type="Gene3D" id="3.40.50.2000">
    <property type="entry name" value="Glycogen Phosphorylase B"/>
    <property type="match status" value="2"/>
</dbReference>